<dbReference type="EMBL" id="AMQN01015477">
    <property type="status" value="NOT_ANNOTATED_CDS"/>
    <property type="molecule type" value="Genomic_DNA"/>
</dbReference>
<dbReference type="EnsemblMetazoa" id="CapteT217982">
    <property type="protein sequence ID" value="CapteP217982"/>
    <property type="gene ID" value="CapteG217982"/>
</dbReference>
<evidence type="ECO:0000313" key="5">
    <source>
        <dbReference type="EnsemblMetazoa" id="CapteP217982"/>
    </source>
</evidence>
<dbReference type="AlphaFoldDB" id="R7TB43"/>
<keyword evidence="6" id="KW-1185">Reference proteome</keyword>
<dbReference type="PANTHER" id="PTHR23080:SF141">
    <property type="entry name" value="TRANSPOSASE HELIX-TURN-HELIX DOMAIN-CONTAINING PROTEIN"/>
    <property type="match status" value="1"/>
</dbReference>
<proteinExistence type="predicted"/>
<dbReference type="Proteomes" id="UP000014760">
    <property type="component" value="Unassembled WGS sequence"/>
</dbReference>
<evidence type="ECO:0000256" key="2">
    <source>
        <dbReference type="ARBA" id="ARBA00022723"/>
    </source>
</evidence>
<dbReference type="GO" id="GO:0046872">
    <property type="term" value="F:metal ion binding"/>
    <property type="evidence" value="ECO:0007669"/>
    <property type="project" value="UniProtKB-KW"/>
</dbReference>
<evidence type="ECO:0000256" key="1">
    <source>
        <dbReference type="ARBA" id="ARBA00001968"/>
    </source>
</evidence>
<reference evidence="5" key="3">
    <citation type="submission" date="2015-06" db="UniProtKB">
        <authorList>
            <consortium name="EnsemblMetazoa"/>
        </authorList>
    </citation>
    <scope>IDENTIFICATION</scope>
</reference>
<sequence>MAPESARVSISRERQVCKVKFQKTGSFTWPWKNSRFSLLPWESAVLVALRQGFSWFSNDRENSSPRGCTLLRQAEPGDTIMADKEFNVQDLLETSNVVINIPTFSKRKNRMINATVMRDRRISSKRVHVERIIGLAKNMQDSDSSP</sequence>
<comment type="cofactor">
    <cofactor evidence="1">
        <name>a divalent metal cation</name>
        <dbReference type="ChEBI" id="CHEBI:60240"/>
    </cofactor>
</comment>
<dbReference type="PANTHER" id="PTHR23080">
    <property type="entry name" value="THAP DOMAIN PROTEIN"/>
    <property type="match status" value="1"/>
</dbReference>
<evidence type="ECO:0000313" key="6">
    <source>
        <dbReference type="Proteomes" id="UP000014760"/>
    </source>
</evidence>
<reference evidence="6" key="1">
    <citation type="submission" date="2012-12" db="EMBL/GenBank/DDBJ databases">
        <authorList>
            <person name="Hellsten U."/>
            <person name="Grimwood J."/>
            <person name="Chapman J.A."/>
            <person name="Shapiro H."/>
            <person name="Aerts A."/>
            <person name="Otillar R.P."/>
            <person name="Terry A.Y."/>
            <person name="Boore J.L."/>
            <person name="Simakov O."/>
            <person name="Marletaz F."/>
            <person name="Cho S.-J."/>
            <person name="Edsinger-Gonzales E."/>
            <person name="Havlak P."/>
            <person name="Kuo D.-H."/>
            <person name="Larsson T."/>
            <person name="Lv J."/>
            <person name="Arendt D."/>
            <person name="Savage R."/>
            <person name="Osoegawa K."/>
            <person name="de Jong P."/>
            <person name="Lindberg D.R."/>
            <person name="Seaver E.C."/>
            <person name="Weisblat D.A."/>
            <person name="Putnam N.H."/>
            <person name="Grigoriev I.V."/>
            <person name="Rokhsar D.S."/>
        </authorList>
    </citation>
    <scope>NUCLEOTIDE SEQUENCE</scope>
    <source>
        <strain evidence="6">I ESC-2004</strain>
    </source>
</reference>
<reference evidence="4 6" key="2">
    <citation type="journal article" date="2013" name="Nature">
        <title>Insights into bilaterian evolution from three spiralian genomes.</title>
        <authorList>
            <person name="Simakov O."/>
            <person name="Marletaz F."/>
            <person name="Cho S.J."/>
            <person name="Edsinger-Gonzales E."/>
            <person name="Havlak P."/>
            <person name="Hellsten U."/>
            <person name="Kuo D.H."/>
            <person name="Larsson T."/>
            <person name="Lv J."/>
            <person name="Arendt D."/>
            <person name="Savage R."/>
            <person name="Osoegawa K."/>
            <person name="de Jong P."/>
            <person name="Grimwood J."/>
            <person name="Chapman J.A."/>
            <person name="Shapiro H."/>
            <person name="Aerts A."/>
            <person name="Otillar R.P."/>
            <person name="Terry A.Y."/>
            <person name="Boore J.L."/>
            <person name="Grigoriev I.V."/>
            <person name="Lindberg D.R."/>
            <person name="Seaver E.C."/>
            <person name="Weisblat D.A."/>
            <person name="Putnam N.H."/>
            <person name="Rokhsar D.S."/>
        </authorList>
    </citation>
    <scope>NUCLEOTIDE SEQUENCE</scope>
    <source>
        <strain evidence="4 6">I ESC-2004</strain>
    </source>
</reference>
<evidence type="ECO:0000259" key="3">
    <source>
        <dbReference type="Pfam" id="PF13359"/>
    </source>
</evidence>
<feature type="domain" description="DDE Tnp4" evidence="3">
    <location>
        <begin position="68"/>
        <end position="138"/>
    </location>
</feature>
<gene>
    <name evidence="4" type="ORF">CAPTEDRAFT_217982</name>
</gene>
<dbReference type="Pfam" id="PF13359">
    <property type="entry name" value="DDE_Tnp_4"/>
    <property type="match status" value="1"/>
</dbReference>
<name>R7TB43_CAPTE</name>
<organism evidence="4">
    <name type="scientific">Capitella teleta</name>
    <name type="common">Polychaete worm</name>
    <dbReference type="NCBI Taxonomy" id="283909"/>
    <lineage>
        <taxon>Eukaryota</taxon>
        <taxon>Metazoa</taxon>
        <taxon>Spiralia</taxon>
        <taxon>Lophotrochozoa</taxon>
        <taxon>Annelida</taxon>
        <taxon>Polychaeta</taxon>
        <taxon>Sedentaria</taxon>
        <taxon>Scolecida</taxon>
        <taxon>Capitellidae</taxon>
        <taxon>Capitella</taxon>
    </lineage>
</organism>
<keyword evidence="2" id="KW-0479">Metal-binding</keyword>
<dbReference type="OrthoDB" id="6598185at2759"/>
<dbReference type="InterPro" id="IPR027806">
    <property type="entry name" value="HARBI1_dom"/>
</dbReference>
<dbReference type="EMBL" id="KB311939">
    <property type="protein sequence ID" value="ELT88219.1"/>
    <property type="molecule type" value="Genomic_DNA"/>
</dbReference>
<accession>R7TB43</accession>
<dbReference type="HOGENOM" id="CLU_1779220_0_0_1"/>
<evidence type="ECO:0000313" key="4">
    <source>
        <dbReference type="EMBL" id="ELT88219.1"/>
    </source>
</evidence>
<protein>
    <recommendedName>
        <fullName evidence="3">DDE Tnp4 domain-containing protein</fullName>
    </recommendedName>
</protein>
<dbReference type="EMBL" id="AMQN01015476">
    <property type="status" value="NOT_ANNOTATED_CDS"/>
    <property type="molecule type" value="Genomic_DNA"/>
</dbReference>